<keyword evidence="2" id="KW-1185">Reference proteome</keyword>
<accession>A0ACB9ZUE8</accession>
<reference evidence="2" key="1">
    <citation type="journal article" date="2023" name="Nat. Plants">
        <title>Single-cell RNA sequencing provides a high-resolution roadmap for understanding the multicellular compartmentation of specialized metabolism.</title>
        <authorList>
            <person name="Sun S."/>
            <person name="Shen X."/>
            <person name="Li Y."/>
            <person name="Li Y."/>
            <person name="Wang S."/>
            <person name="Li R."/>
            <person name="Zhang H."/>
            <person name="Shen G."/>
            <person name="Guo B."/>
            <person name="Wei J."/>
            <person name="Xu J."/>
            <person name="St-Pierre B."/>
            <person name="Chen S."/>
            <person name="Sun C."/>
        </authorList>
    </citation>
    <scope>NUCLEOTIDE SEQUENCE [LARGE SCALE GENOMIC DNA]</scope>
</reference>
<gene>
    <name evidence="1" type="ORF">M9H77_35852</name>
</gene>
<sequence>MNFFLLYIPIKNQFQHLLTLLTWKLMEIMTRREKDLKENNFFLTLQLQTSVDSLSFFILFFTTIFFLTTPRRPNLTSCCRTHSLAATLHDDRHLRTIVLCSTHLIHQPSSLTTATPPPTTLRALQIQFRTAYQHHSPERLSLVPALLSRNHIMKKLGNDDEDIMKSRLKESLSSNADLNFLNVSKDEDDEDDVEE</sequence>
<dbReference type="Proteomes" id="UP001060085">
    <property type="component" value="Linkage Group LG08"/>
</dbReference>
<evidence type="ECO:0000313" key="2">
    <source>
        <dbReference type="Proteomes" id="UP001060085"/>
    </source>
</evidence>
<dbReference type="EMBL" id="CM044708">
    <property type="protein sequence ID" value="KAI5649847.1"/>
    <property type="molecule type" value="Genomic_DNA"/>
</dbReference>
<name>A0ACB9ZUE8_CATRO</name>
<evidence type="ECO:0000313" key="1">
    <source>
        <dbReference type="EMBL" id="KAI5649847.1"/>
    </source>
</evidence>
<protein>
    <submittedName>
        <fullName evidence="1">Uncharacterized protein</fullName>
    </submittedName>
</protein>
<organism evidence="1 2">
    <name type="scientific">Catharanthus roseus</name>
    <name type="common">Madagascar periwinkle</name>
    <name type="synonym">Vinca rosea</name>
    <dbReference type="NCBI Taxonomy" id="4058"/>
    <lineage>
        <taxon>Eukaryota</taxon>
        <taxon>Viridiplantae</taxon>
        <taxon>Streptophyta</taxon>
        <taxon>Embryophyta</taxon>
        <taxon>Tracheophyta</taxon>
        <taxon>Spermatophyta</taxon>
        <taxon>Magnoliopsida</taxon>
        <taxon>eudicotyledons</taxon>
        <taxon>Gunneridae</taxon>
        <taxon>Pentapetalae</taxon>
        <taxon>asterids</taxon>
        <taxon>lamiids</taxon>
        <taxon>Gentianales</taxon>
        <taxon>Apocynaceae</taxon>
        <taxon>Rauvolfioideae</taxon>
        <taxon>Vinceae</taxon>
        <taxon>Catharanthinae</taxon>
        <taxon>Catharanthus</taxon>
    </lineage>
</organism>
<proteinExistence type="predicted"/>
<comment type="caution">
    <text evidence="1">The sequence shown here is derived from an EMBL/GenBank/DDBJ whole genome shotgun (WGS) entry which is preliminary data.</text>
</comment>